<name>A0DA06_PARTE</name>
<dbReference type="RefSeq" id="XP_001447270.1">
    <property type="nucleotide sequence ID" value="XM_001447233.1"/>
</dbReference>
<sequence>MYSKQKNQKGKPEWVSSFADQDRYKLSQAELMQKKISLMSKHRMEAKDQWQQVQEKLKHNVMDDDTQKVVIRDLQQIYLTALHSKGLNNSTSKRRNLTQMIEWEKSERAHSQSQFKPDILEQAKLLLQESERGQQNQDPNFLHKIKQDLEDTKSFVAKAQRLKKPEKILKAQQEKSFDKSKQEIKKSTTKQNQMNEDKQQQSQENYGFNGMKNLDNVISFLENTLHSQEVQISQLKEENPFRNAALTDTKTIYSEIPNFSVNNTQNKFYPKEENCFAQQTIENFNQDTKQQQNLQFQNKENDFINSRIQKEEFSNLNQSEIPKNDIPKYEQFKKDIMKIEEQHPNQFVQQRLNFDKVCFTTKNEISFDDNIDQLRQLLEQTRQELNQMNLQDSSILDCNSSQRDINIQLNQVEPLQQKHINYQQLHRKYKNCDTFDINDHLM</sequence>
<evidence type="ECO:0000256" key="1">
    <source>
        <dbReference type="SAM" id="Coils"/>
    </source>
</evidence>
<feature type="compositionally biased region" description="Basic and acidic residues" evidence="2">
    <location>
        <begin position="167"/>
        <end position="186"/>
    </location>
</feature>
<feature type="region of interest" description="Disordered" evidence="2">
    <location>
        <begin position="167"/>
        <end position="208"/>
    </location>
</feature>
<accession>A0DA06</accession>
<dbReference type="InParanoid" id="A0DA06"/>
<keyword evidence="4" id="KW-1185">Reference proteome</keyword>
<dbReference type="KEGG" id="ptm:GSPATT00014805001"/>
<gene>
    <name evidence="3" type="ORF">GSPATT00014805001</name>
</gene>
<evidence type="ECO:0000313" key="4">
    <source>
        <dbReference type="Proteomes" id="UP000000600"/>
    </source>
</evidence>
<dbReference type="AlphaFoldDB" id="A0DA06"/>
<dbReference type="eggNOG" id="ENOG502ST9C">
    <property type="taxonomic scope" value="Eukaryota"/>
</dbReference>
<evidence type="ECO:0000313" key="3">
    <source>
        <dbReference type="EMBL" id="CAK79873.1"/>
    </source>
</evidence>
<dbReference type="Proteomes" id="UP000000600">
    <property type="component" value="Unassembled WGS sequence"/>
</dbReference>
<organism evidence="3 4">
    <name type="scientific">Paramecium tetraurelia</name>
    <dbReference type="NCBI Taxonomy" id="5888"/>
    <lineage>
        <taxon>Eukaryota</taxon>
        <taxon>Sar</taxon>
        <taxon>Alveolata</taxon>
        <taxon>Ciliophora</taxon>
        <taxon>Intramacronucleata</taxon>
        <taxon>Oligohymenophorea</taxon>
        <taxon>Peniculida</taxon>
        <taxon>Parameciidae</taxon>
        <taxon>Paramecium</taxon>
    </lineage>
</organism>
<dbReference type="GeneID" id="5033055"/>
<dbReference type="EMBL" id="CT868341">
    <property type="protein sequence ID" value="CAK79873.1"/>
    <property type="molecule type" value="Genomic_DNA"/>
</dbReference>
<feature type="coiled-coil region" evidence="1">
    <location>
        <begin position="211"/>
        <end position="238"/>
    </location>
</feature>
<proteinExistence type="predicted"/>
<feature type="compositionally biased region" description="Polar residues" evidence="2">
    <location>
        <begin position="189"/>
        <end position="206"/>
    </location>
</feature>
<dbReference type="OrthoDB" id="294486at2759"/>
<dbReference type="HOGENOM" id="CLU_635321_0_0_1"/>
<protein>
    <submittedName>
        <fullName evidence="3">Uncharacterized protein</fullName>
    </submittedName>
</protein>
<keyword evidence="1" id="KW-0175">Coiled coil</keyword>
<evidence type="ECO:0000256" key="2">
    <source>
        <dbReference type="SAM" id="MobiDB-lite"/>
    </source>
</evidence>
<reference evidence="3 4" key="1">
    <citation type="journal article" date="2006" name="Nature">
        <title>Global trends of whole-genome duplications revealed by the ciliate Paramecium tetraurelia.</title>
        <authorList>
            <consortium name="Genoscope"/>
            <person name="Aury J.-M."/>
            <person name="Jaillon O."/>
            <person name="Duret L."/>
            <person name="Noel B."/>
            <person name="Jubin C."/>
            <person name="Porcel B.M."/>
            <person name="Segurens B."/>
            <person name="Daubin V."/>
            <person name="Anthouard V."/>
            <person name="Aiach N."/>
            <person name="Arnaiz O."/>
            <person name="Billaut A."/>
            <person name="Beisson J."/>
            <person name="Blanc I."/>
            <person name="Bouhouche K."/>
            <person name="Camara F."/>
            <person name="Duharcourt S."/>
            <person name="Guigo R."/>
            <person name="Gogendeau D."/>
            <person name="Katinka M."/>
            <person name="Keller A.-M."/>
            <person name="Kissmehl R."/>
            <person name="Klotz C."/>
            <person name="Koll F."/>
            <person name="Le Moue A."/>
            <person name="Lepere C."/>
            <person name="Malinsky S."/>
            <person name="Nowacki M."/>
            <person name="Nowak J.K."/>
            <person name="Plattner H."/>
            <person name="Poulain J."/>
            <person name="Ruiz F."/>
            <person name="Serrano V."/>
            <person name="Zagulski M."/>
            <person name="Dessen P."/>
            <person name="Betermier M."/>
            <person name="Weissenbach J."/>
            <person name="Scarpelli C."/>
            <person name="Schachter V."/>
            <person name="Sperling L."/>
            <person name="Meyer E."/>
            <person name="Cohen J."/>
            <person name="Wincker P."/>
        </authorList>
    </citation>
    <scope>NUCLEOTIDE SEQUENCE [LARGE SCALE GENOMIC DNA]</scope>
    <source>
        <strain evidence="3 4">Stock d4-2</strain>
    </source>
</reference>
<dbReference type="OMA" id="NFNQDTK"/>